<dbReference type="InterPro" id="IPR000531">
    <property type="entry name" value="Beta-barrel_TonB"/>
</dbReference>
<comment type="similarity">
    <text evidence="8 9">Belongs to the TonB-dependent receptor family.</text>
</comment>
<evidence type="ECO:0000313" key="14">
    <source>
        <dbReference type="Proteomes" id="UP000295645"/>
    </source>
</evidence>
<evidence type="ECO:0000256" key="6">
    <source>
        <dbReference type="ARBA" id="ARBA00023136"/>
    </source>
</evidence>
<dbReference type="SUPFAM" id="SSF56935">
    <property type="entry name" value="Porins"/>
    <property type="match status" value="1"/>
</dbReference>
<dbReference type="PANTHER" id="PTHR47234">
    <property type="match status" value="1"/>
</dbReference>
<evidence type="ECO:0000256" key="10">
    <source>
        <dbReference type="SAM" id="SignalP"/>
    </source>
</evidence>
<keyword evidence="13" id="KW-0675">Receptor</keyword>
<gene>
    <name evidence="13" type="ORF">EC912_11128</name>
</gene>
<keyword evidence="10" id="KW-0732">Signal</keyword>
<dbReference type="Gene3D" id="2.40.170.20">
    <property type="entry name" value="TonB-dependent receptor, beta-barrel domain"/>
    <property type="match status" value="1"/>
</dbReference>
<evidence type="ECO:0000256" key="8">
    <source>
        <dbReference type="PROSITE-ProRule" id="PRU01360"/>
    </source>
</evidence>
<comment type="caution">
    <text evidence="13">The sequence shown here is derived from an EMBL/GenBank/DDBJ whole genome shotgun (WGS) entry which is preliminary data.</text>
</comment>
<keyword evidence="5 9" id="KW-0798">TonB box</keyword>
<keyword evidence="4 8" id="KW-0812">Transmembrane</keyword>
<evidence type="ECO:0000256" key="3">
    <source>
        <dbReference type="ARBA" id="ARBA00022452"/>
    </source>
</evidence>
<dbReference type="Proteomes" id="UP000295645">
    <property type="component" value="Unassembled WGS sequence"/>
</dbReference>
<keyword evidence="6 8" id="KW-0472">Membrane</keyword>
<dbReference type="Pfam" id="PF07715">
    <property type="entry name" value="Plug"/>
    <property type="match status" value="1"/>
</dbReference>
<evidence type="ECO:0000256" key="9">
    <source>
        <dbReference type="RuleBase" id="RU003357"/>
    </source>
</evidence>
<protein>
    <submittedName>
        <fullName evidence="13">Iron complex outermembrane receptor protein</fullName>
    </submittedName>
</protein>
<dbReference type="PANTHER" id="PTHR47234:SF3">
    <property type="entry name" value="SECRETIN_TONB SHORT N-TERMINAL DOMAIN-CONTAINING PROTEIN"/>
    <property type="match status" value="1"/>
</dbReference>
<dbReference type="InterPro" id="IPR039426">
    <property type="entry name" value="TonB-dep_rcpt-like"/>
</dbReference>
<dbReference type="Pfam" id="PF00593">
    <property type="entry name" value="TonB_dep_Rec_b-barrel"/>
    <property type="match status" value="1"/>
</dbReference>
<evidence type="ECO:0000256" key="4">
    <source>
        <dbReference type="ARBA" id="ARBA00022692"/>
    </source>
</evidence>
<dbReference type="AlphaFoldDB" id="A0A4R3YFT7"/>
<keyword evidence="3 8" id="KW-1134">Transmembrane beta strand</keyword>
<sequence length="819" mass="88000">MMSQYRKHALPMAIAIALSVFDASVSEATAQDAQPASASTLDQIVVTGTRSKDRTVLDSPVPIDVLTPEDLRAAGAVNGELGQALAALLPSFNFPRQSNSGGSDHVRAAQLRGMSPDQVLVLVNGKRFHTSALVNADTKIGRGTTPVDFNAIPISSIKRIEVLRDGAGAQYGSDAIAGVVNIILDDAPEGGEVTASYGAFHTDFKPTGRTITDGQSGFASAKFGARLGGDGGFVRAGIESNQHEPTNRAGFDQIPSWENQSPANLALQGKRNYAAGDPQSENYSGWVNAELPLADNVRAYAFGIYTQRRTIGDNYFRYPDSDANVPAIYPDGYRPESQGYNRDVNLTAGARGRIGEWDYDGSLTWGGNSFAYDLRNSVNVSLGPDSPTSFRIGKYEGTQSTANLDLSRSVEWGTTLYTVATGAEYRRETFRTYAGDPASYEVGPVAGAPIGAQAGGGLTPQDTANLSRHVGAAYLDISADLTERLFADAAARYEHYNDFGSAWTGKLSGRYAFTPNYALRGAISNNIRAPSLSQVGFESTSTGYGANGELVQGRVLSVNNPIARGLGATPLQPEKSRNISLGFTARLGEHFDASLDVYRIDVDHRVTLSETIATDGLESYILANYGVPGVQSVAFFTNAVDTRTRGAELVANYRHPAYGGNLTLTGTYSYNRTSIRKVRDTPPQLAALGADAVLFGLEERNTLTDAAPRQRGALTAKWDAPRWSLLGRLTRQGATTRVFDFGGGFVPTQTYAARWQLDAEVEWHATERLSLAIGGQNITDQYPTRSIADIAYAGNFPYDVISPIGVNGAYWYGRVRYTF</sequence>
<evidence type="ECO:0000256" key="7">
    <source>
        <dbReference type="ARBA" id="ARBA00023237"/>
    </source>
</evidence>
<dbReference type="EMBL" id="SMCS01000011">
    <property type="protein sequence ID" value="TCV91435.1"/>
    <property type="molecule type" value="Genomic_DNA"/>
</dbReference>
<feature type="chain" id="PRO_5021014115" evidence="10">
    <location>
        <begin position="23"/>
        <end position="819"/>
    </location>
</feature>
<dbReference type="InterPro" id="IPR012910">
    <property type="entry name" value="Plug_dom"/>
</dbReference>
<dbReference type="CDD" id="cd01347">
    <property type="entry name" value="ligand_gated_channel"/>
    <property type="match status" value="1"/>
</dbReference>
<keyword evidence="14" id="KW-1185">Reference proteome</keyword>
<dbReference type="InterPro" id="IPR036942">
    <property type="entry name" value="Beta-barrel_TonB_sf"/>
</dbReference>
<proteinExistence type="inferred from homology"/>
<evidence type="ECO:0000256" key="5">
    <source>
        <dbReference type="ARBA" id="ARBA00023077"/>
    </source>
</evidence>
<evidence type="ECO:0000259" key="11">
    <source>
        <dbReference type="Pfam" id="PF00593"/>
    </source>
</evidence>
<keyword evidence="2 8" id="KW-0813">Transport</keyword>
<dbReference type="PROSITE" id="PS52016">
    <property type="entry name" value="TONB_DEPENDENT_REC_3"/>
    <property type="match status" value="1"/>
</dbReference>
<evidence type="ECO:0000256" key="2">
    <source>
        <dbReference type="ARBA" id="ARBA00022448"/>
    </source>
</evidence>
<reference evidence="13 14" key="1">
    <citation type="submission" date="2019-03" db="EMBL/GenBank/DDBJ databases">
        <title>Above-ground endophytic microbial communities from plants in different locations in the United States.</title>
        <authorList>
            <person name="Frank C."/>
        </authorList>
    </citation>
    <scope>NUCLEOTIDE SEQUENCE [LARGE SCALE GENOMIC DNA]</scope>
    <source>
        <strain evidence="13 14">LP_13_YM</strain>
    </source>
</reference>
<feature type="domain" description="TonB-dependent receptor-like beta-barrel" evidence="11">
    <location>
        <begin position="300"/>
        <end position="778"/>
    </location>
</feature>
<dbReference type="InterPro" id="IPR037066">
    <property type="entry name" value="Plug_dom_sf"/>
</dbReference>
<comment type="subcellular location">
    <subcellularLocation>
        <location evidence="1 8">Cell outer membrane</location>
        <topology evidence="1 8">Multi-pass membrane protein</topology>
    </subcellularLocation>
</comment>
<feature type="domain" description="TonB-dependent receptor plug" evidence="12">
    <location>
        <begin position="56"/>
        <end position="179"/>
    </location>
</feature>
<evidence type="ECO:0000313" key="13">
    <source>
        <dbReference type="EMBL" id="TCV91435.1"/>
    </source>
</evidence>
<name>A0A4R3YFT7_9GAMM</name>
<organism evidence="13 14">
    <name type="scientific">Luteibacter rhizovicinus</name>
    <dbReference type="NCBI Taxonomy" id="242606"/>
    <lineage>
        <taxon>Bacteria</taxon>
        <taxon>Pseudomonadati</taxon>
        <taxon>Pseudomonadota</taxon>
        <taxon>Gammaproteobacteria</taxon>
        <taxon>Lysobacterales</taxon>
        <taxon>Rhodanobacteraceae</taxon>
        <taxon>Luteibacter</taxon>
    </lineage>
</organism>
<evidence type="ECO:0000259" key="12">
    <source>
        <dbReference type="Pfam" id="PF07715"/>
    </source>
</evidence>
<evidence type="ECO:0000256" key="1">
    <source>
        <dbReference type="ARBA" id="ARBA00004571"/>
    </source>
</evidence>
<dbReference type="GO" id="GO:0009279">
    <property type="term" value="C:cell outer membrane"/>
    <property type="evidence" value="ECO:0007669"/>
    <property type="project" value="UniProtKB-SubCell"/>
</dbReference>
<keyword evidence="7 8" id="KW-0998">Cell outer membrane</keyword>
<accession>A0A4R3YFT7</accession>
<dbReference type="Gene3D" id="2.170.130.10">
    <property type="entry name" value="TonB-dependent receptor, plug domain"/>
    <property type="match status" value="1"/>
</dbReference>
<feature type="signal peptide" evidence="10">
    <location>
        <begin position="1"/>
        <end position="22"/>
    </location>
</feature>